<evidence type="ECO:0000313" key="2">
    <source>
        <dbReference type="Proteomes" id="UP000694843"/>
    </source>
</evidence>
<accession>A0A979FST0</accession>
<feature type="region of interest" description="Disordered" evidence="1">
    <location>
        <begin position="780"/>
        <end position="812"/>
    </location>
</feature>
<feature type="compositionally biased region" description="Basic residues" evidence="1">
    <location>
        <begin position="802"/>
        <end position="812"/>
    </location>
</feature>
<evidence type="ECO:0000256" key="1">
    <source>
        <dbReference type="SAM" id="MobiDB-lite"/>
    </source>
</evidence>
<feature type="compositionally biased region" description="Polar residues" evidence="1">
    <location>
        <begin position="119"/>
        <end position="130"/>
    </location>
</feature>
<gene>
    <name evidence="3" type="primary">LOC108680671</name>
</gene>
<sequence length="812" mass="88990">MDNEDAGLCGTNFSGERSSGVLDDSGTQRSSASAPLHATQLLPTSPNSTPLNTTQLHPTSLNASPFSATEQHLKPLKATAFNNTQLRPSPLNPSPLDTTQLHPTPFNTTEQRPSPPNPTQFNIPNATAFNAPQLRPSPLNPSPLNTTQLHPTSLNSSPLVATMNMKCTDTDDQPMDLTTGPRLESGVGDTTFCTPVAVGVTGAGELKPNLSPSPPSPPTKRSLDVVRAEDWTVVTPCNGFGIQSLPSTSPFARVKRRRLQSPEKICGGSSGRSNGRNFLEEYRRNNYHACGFSDLSSLELLVRNQQEIERLNNQKSHDFMTDNQEASTVGSPAGNNNRNGISSSVNSQLSLVHHYEKMRMKQYSELLQLNRESRDAPTTQKSHPVSPVNTELKPGLCDHKSSPQKGFACSGGGDWADATKCSHDGLYGAYMYLNYLPYLLAETSAAGPAGFQEIMKMQKASPPPTSFNRQVPSSISDIYSAYLATLLLPQVHQQTEMSENLHLLNAPSPHHDVYHNTLEPSTNGETSRSSQTSNHSSAISLSPNPSLKSRQELFSGQSSRTYPMSTHRHKKQFLRATSLDEGLVRGGFSLDPEFFTPPFQGWEANKFNLMRANYSLPNLPSCSREVQRQSPGPSTSFDKLHEESRDQLDSNFAADLSRLQKEPSRTNTINIKNFNIFRDLYSVNDVNTFLRENINGGTSGETDSVDDRTGNESESICLRTNSIRQTSPADHQKQEILPPVPSCSNIMNGLIIKKKPTRALTGRHVRSGTGASISTLTSLREKLEERKNRTPPATPTSSKPPTRSRGRRKLPL</sequence>
<dbReference type="KEGG" id="hazt:108680671"/>
<feature type="region of interest" description="Disordered" evidence="1">
    <location>
        <begin position="83"/>
        <end position="155"/>
    </location>
</feature>
<feature type="region of interest" description="Disordered" evidence="1">
    <location>
        <begin position="505"/>
        <end position="569"/>
    </location>
</feature>
<keyword evidence="2" id="KW-1185">Reference proteome</keyword>
<feature type="region of interest" description="Disordered" evidence="1">
    <location>
        <begin position="622"/>
        <end position="644"/>
    </location>
</feature>
<dbReference type="GeneID" id="108680671"/>
<dbReference type="RefSeq" id="XP_047740233.1">
    <property type="nucleotide sequence ID" value="XM_047884277.1"/>
</dbReference>
<dbReference type="OrthoDB" id="6415856at2759"/>
<reference evidence="3" key="1">
    <citation type="submission" date="2025-08" db="UniProtKB">
        <authorList>
            <consortium name="RefSeq"/>
        </authorList>
    </citation>
    <scope>IDENTIFICATION</scope>
    <source>
        <tissue evidence="3">Whole organism</tissue>
    </source>
</reference>
<dbReference type="AlphaFoldDB" id="A0A979FST0"/>
<feature type="region of interest" description="Disordered" evidence="1">
    <location>
        <begin position="324"/>
        <end position="343"/>
    </location>
</feature>
<feature type="compositionally biased region" description="Polar residues" evidence="1">
    <location>
        <begin position="628"/>
        <end position="637"/>
    </location>
</feature>
<feature type="compositionally biased region" description="Low complexity" evidence="1">
    <location>
        <begin position="527"/>
        <end position="537"/>
    </location>
</feature>
<feature type="compositionally biased region" description="Low complexity" evidence="1">
    <location>
        <begin position="39"/>
        <end position="55"/>
    </location>
</feature>
<proteinExistence type="predicted"/>
<feature type="compositionally biased region" description="Polar residues" evidence="1">
    <location>
        <begin position="538"/>
        <end position="564"/>
    </location>
</feature>
<dbReference type="Proteomes" id="UP000694843">
    <property type="component" value="Unplaced"/>
</dbReference>
<name>A0A979FST0_HYAAZ</name>
<feature type="region of interest" description="Disordered" evidence="1">
    <location>
        <begin position="1"/>
        <end position="63"/>
    </location>
</feature>
<protein>
    <submittedName>
        <fullName evidence="3">Uncharacterized protein LOC108680671</fullName>
    </submittedName>
</protein>
<organism evidence="2 3">
    <name type="scientific">Hyalella azteca</name>
    <name type="common">Amphipod</name>
    <dbReference type="NCBI Taxonomy" id="294128"/>
    <lineage>
        <taxon>Eukaryota</taxon>
        <taxon>Metazoa</taxon>
        <taxon>Ecdysozoa</taxon>
        <taxon>Arthropoda</taxon>
        <taxon>Crustacea</taxon>
        <taxon>Multicrustacea</taxon>
        <taxon>Malacostraca</taxon>
        <taxon>Eumalacostraca</taxon>
        <taxon>Peracarida</taxon>
        <taxon>Amphipoda</taxon>
        <taxon>Senticaudata</taxon>
        <taxon>Talitrida</taxon>
        <taxon>Talitroidea</taxon>
        <taxon>Hyalellidae</taxon>
        <taxon>Hyalella</taxon>
    </lineage>
</organism>
<feature type="compositionally biased region" description="Polar residues" evidence="1">
    <location>
        <begin position="95"/>
        <end position="112"/>
    </location>
</feature>
<evidence type="ECO:0000313" key="3">
    <source>
        <dbReference type="RefSeq" id="XP_047740233.1"/>
    </source>
</evidence>